<evidence type="ECO:0000256" key="2">
    <source>
        <dbReference type="ARBA" id="ARBA00022448"/>
    </source>
</evidence>
<keyword evidence="2" id="KW-0813">Transport</keyword>
<dbReference type="CDD" id="cd13131">
    <property type="entry name" value="MATE_NorM_like"/>
    <property type="match status" value="1"/>
</dbReference>
<dbReference type="PANTHER" id="PTHR43298">
    <property type="entry name" value="MULTIDRUG RESISTANCE PROTEIN NORM-RELATED"/>
    <property type="match status" value="1"/>
</dbReference>
<gene>
    <name evidence="11" type="ORF">FRF71_07325</name>
</gene>
<evidence type="ECO:0000256" key="3">
    <source>
        <dbReference type="ARBA" id="ARBA00022449"/>
    </source>
</evidence>
<dbReference type="Proteomes" id="UP000321172">
    <property type="component" value="Chromosome"/>
</dbReference>
<keyword evidence="6 10" id="KW-1133">Transmembrane helix</keyword>
<feature type="transmembrane region" description="Helical" evidence="10">
    <location>
        <begin position="99"/>
        <end position="117"/>
    </location>
</feature>
<comment type="subcellular location">
    <subcellularLocation>
        <location evidence="1">Cell inner membrane</location>
        <topology evidence="1">Multi-pass membrane protein</topology>
    </subcellularLocation>
</comment>
<feature type="transmembrane region" description="Helical" evidence="10">
    <location>
        <begin position="427"/>
        <end position="446"/>
    </location>
</feature>
<dbReference type="GO" id="GO:0005886">
    <property type="term" value="C:plasma membrane"/>
    <property type="evidence" value="ECO:0007669"/>
    <property type="project" value="UniProtKB-SubCell"/>
</dbReference>
<evidence type="ECO:0000256" key="7">
    <source>
        <dbReference type="ARBA" id="ARBA00023065"/>
    </source>
</evidence>
<feature type="transmembrane region" description="Helical" evidence="10">
    <location>
        <begin position="248"/>
        <end position="271"/>
    </location>
</feature>
<dbReference type="GO" id="GO:0015297">
    <property type="term" value="F:antiporter activity"/>
    <property type="evidence" value="ECO:0007669"/>
    <property type="project" value="UniProtKB-KW"/>
</dbReference>
<evidence type="ECO:0000256" key="8">
    <source>
        <dbReference type="ARBA" id="ARBA00023136"/>
    </source>
</evidence>
<dbReference type="KEGG" id="ngf:FRF71_07325"/>
<feature type="transmembrane region" description="Helical" evidence="10">
    <location>
        <begin position="367"/>
        <end position="390"/>
    </location>
</feature>
<dbReference type="AlphaFoldDB" id="A0A5B8SC27"/>
<feature type="transmembrane region" description="Helical" evidence="10">
    <location>
        <begin position="200"/>
        <end position="219"/>
    </location>
</feature>
<name>A0A5B8SC27_9SPHN</name>
<dbReference type="InterPro" id="IPR048279">
    <property type="entry name" value="MdtK-like"/>
</dbReference>
<keyword evidence="3" id="KW-0050">Antiport</keyword>
<keyword evidence="5 10" id="KW-0812">Transmembrane</keyword>
<evidence type="ECO:0000256" key="9">
    <source>
        <dbReference type="ARBA" id="ARBA00031636"/>
    </source>
</evidence>
<feature type="transmembrane region" description="Helical" evidence="10">
    <location>
        <begin position="165"/>
        <end position="188"/>
    </location>
</feature>
<accession>A0A5B8SC27</accession>
<feature type="transmembrane region" description="Helical" evidence="10">
    <location>
        <begin position="137"/>
        <end position="158"/>
    </location>
</feature>
<keyword evidence="4" id="KW-1003">Cell membrane</keyword>
<organism evidence="11 12">
    <name type="scientific">Novosphingobium ginsenosidimutans</name>
    <dbReference type="NCBI Taxonomy" id="1176536"/>
    <lineage>
        <taxon>Bacteria</taxon>
        <taxon>Pseudomonadati</taxon>
        <taxon>Pseudomonadota</taxon>
        <taxon>Alphaproteobacteria</taxon>
        <taxon>Sphingomonadales</taxon>
        <taxon>Sphingomonadaceae</taxon>
        <taxon>Novosphingobium</taxon>
    </lineage>
</organism>
<dbReference type="Pfam" id="PF01554">
    <property type="entry name" value="MatE"/>
    <property type="match status" value="2"/>
</dbReference>
<sequence>MEQDRILTPWRAELGATLRLAAPLAAANLLQMLVYAIDVIFVARLGEEALAAASLATTLFGLMMWCFSGLTGACAPLIAAELGRRRHAVREVRRTVRMALWLAVLCGLAGMAVCLWGEELLLLSGQDPEVSRLAGEFLAILLWAMIPNVMATVLRNFVSALGRPFFATAITGLAIVVNAFGNYVFVFGHFGAPAMGLDGSAISSVITAFAMLGAYVLAIRSDRRLRRYHLLGRWWRAEWQRFGDVARIGTPIALIILAEGGLFSSAAFLMGRIGQAELAGHTVALQVAALAFQIPFGIGQAATIRVGYHFGAGDRVAIGGAGKAALILAVSYMIVPAAIMILAPLSVLQIYVDPADPANAAMVGHAVGFLAIAAAFQLFDGLQAVLAGALRGLQDTRMPMQLALFGYWLVGFATSVVLGFFTPLAGTGVWLGLAVGLVVVSILLGWRWARREALGLLPV</sequence>
<feature type="transmembrane region" description="Helical" evidence="10">
    <location>
        <begin position="49"/>
        <end position="78"/>
    </location>
</feature>
<keyword evidence="7" id="KW-0406">Ion transport</keyword>
<dbReference type="OrthoDB" id="9780160at2"/>
<proteinExistence type="predicted"/>
<dbReference type="NCBIfam" id="TIGR00797">
    <property type="entry name" value="matE"/>
    <property type="match status" value="1"/>
</dbReference>
<evidence type="ECO:0000256" key="1">
    <source>
        <dbReference type="ARBA" id="ARBA00004429"/>
    </source>
</evidence>
<dbReference type="GO" id="GO:0042910">
    <property type="term" value="F:xenobiotic transmembrane transporter activity"/>
    <property type="evidence" value="ECO:0007669"/>
    <property type="project" value="InterPro"/>
</dbReference>
<keyword evidence="12" id="KW-1185">Reference proteome</keyword>
<reference evidence="11 12" key="1">
    <citation type="journal article" date="2013" name="J. Microbiol. Biotechnol.">
        <title>Novosphingobium ginsenosidimutans sp. nov., with the ability to convert ginsenoside.</title>
        <authorList>
            <person name="Kim J.K."/>
            <person name="He D."/>
            <person name="Liu Q.M."/>
            <person name="Park H.Y."/>
            <person name="Jung M.S."/>
            <person name="Yoon M.H."/>
            <person name="Kim S.C."/>
            <person name="Im W.T."/>
        </authorList>
    </citation>
    <scope>NUCLEOTIDE SEQUENCE [LARGE SCALE GENOMIC DNA]</scope>
    <source>
        <strain evidence="11 12">FW-6</strain>
    </source>
</reference>
<dbReference type="PANTHER" id="PTHR43298:SF2">
    <property type="entry name" value="FMN_FAD EXPORTER YEEO-RELATED"/>
    <property type="match status" value="1"/>
</dbReference>
<dbReference type="InterPro" id="IPR002528">
    <property type="entry name" value="MATE_fam"/>
</dbReference>
<evidence type="ECO:0000256" key="5">
    <source>
        <dbReference type="ARBA" id="ARBA00022692"/>
    </source>
</evidence>
<dbReference type="RefSeq" id="WP_147091572.1">
    <property type="nucleotide sequence ID" value="NZ_BAABJD010000001.1"/>
</dbReference>
<protein>
    <recommendedName>
        <fullName evidence="9">Multidrug-efflux transporter</fullName>
    </recommendedName>
</protein>
<evidence type="ECO:0000313" key="12">
    <source>
        <dbReference type="Proteomes" id="UP000321172"/>
    </source>
</evidence>
<dbReference type="EMBL" id="CP042345">
    <property type="protein sequence ID" value="QEA17505.1"/>
    <property type="molecule type" value="Genomic_DNA"/>
</dbReference>
<feature type="transmembrane region" description="Helical" evidence="10">
    <location>
        <begin position="283"/>
        <end position="304"/>
    </location>
</feature>
<evidence type="ECO:0000256" key="6">
    <source>
        <dbReference type="ARBA" id="ARBA00022989"/>
    </source>
</evidence>
<dbReference type="GO" id="GO:0006811">
    <property type="term" value="P:monoatomic ion transport"/>
    <property type="evidence" value="ECO:0007669"/>
    <property type="project" value="UniProtKB-KW"/>
</dbReference>
<feature type="transmembrane region" description="Helical" evidence="10">
    <location>
        <begin position="325"/>
        <end position="347"/>
    </location>
</feature>
<keyword evidence="8 10" id="KW-0472">Membrane</keyword>
<dbReference type="InterPro" id="IPR050222">
    <property type="entry name" value="MATE_MdtK"/>
</dbReference>
<evidence type="ECO:0000256" key="4">
    <source>
        <dbReference type="ARBA" id="ARBA00022475"/>
    </source>
</evidence>
<dbReference type="PIRSF" id="PIRSF006603">
    <property type="entry name" value="DinF"/>
    <property type="match status" value="1"/>
</dbReference>
<feature type="transmembrane region" description="Helical" evidence="10">
    <location>
        <begin position="20"/>
        <end position="43"/>
    </location>
</feature>
<feature type="transmembrane region" description="Helical" evidence="10">
    <location>
        <begin position="402"/>
        <end position="421"/>
    </location>
</feature>
<evidence type="ECO:0000256" key="10">
    <source>
        <dbReference type="SAM" id="Phobius"/>
    </source>
</evidence>
<evidence type="ECO:0000313" key="11">
    <source>
        <dbReference type="EMBL" id="QEA17505.1"/>
    </source>
</evidence>